<organism evidence="1 2">
    <name type="scientific">Eumeta variegata</name>
    <name type="common">Bagworm moth</name>
    <name type="synonym">Eumeta japonica</name>
    <dbReference type="NCBI Taxonomy" id="151549"/>
    <lineage>
        <taxon>Eukaryota</taxon>
        <taxon>Metazoa</taxon>
        <taxon>Ecdysozoa</taxon>
        <taxon>Arthropoda</taxon>
        <taxon>Hexapoda</taxon>
        <taxon>Insecta</taxon>
        <taxon>Pterygota</taxon>
        <taxon>Neoptera</taxon>
        <taxon>Endopterygota</taxon>
        <taxon>Lepidoptera</taxon>
        <taxon>Glossata</taxon>
        <taxon>Ditrysia</taxon>
        <taxon>Tineoidea</taxon>
        <taxon>Psychidae</taxon>
        <taxon>Oiketicinae</taxon>
        <taxon>Eumeta</taxon>
    </lineage>
</organism>
<dbReference type="EMBL" id="BGZK01000055">
    <property type="protein sequence ID" value="GBP13074.1"/>
    <property type="molecule type" value="Genomic_DNA"/>
</dbReference>
<proteinExistence type="predicted"/>
<name>A0A4C1TG02_EUMVA</name>
<protein>
    <submittedName>
        <fullName evidence="1">Uncharacterized protein</fullName>
    </submittedName>
</protein>
<evidence type="ECO:0000313" key="2">
    <source>
        <dbReference type="Proteomes" id="UP000299102"/>
    </source>
</evidence>
<dbReference type="Proteomes" id="UP000299102">
    <property type="component" value="Unassembled WGS sequence"/>
</dbReference>
<evidence type="ECO:0000313" key="1">
    <source>
        <dbReference type="EMBL" id="GBP13074.1"/>
    </source>
</evidence>
<comment type="caution">
    <text evidence="1">The sequence shown here is derived from an EMBL/GenBank/DDBJ whole genome shotgun (WGS) entry which is preliminary data.</text>
</comment>
<accession>A0A4C1TG02</accession>
<reference evidence="1 2" key="1">
    <citation type="journal article" date="2019" name="Commun. Biol.">
        <title>The bagworm genome reveals a unique fibroin gene that provides high tensile strength.</title>
        <authorList>
            <person name="Kono N."/>
            <person name="Nakamura H."/>
            <person name="Ohtoshi R."/>
            <person name="Tomita M."/>
            <person name="Numata K."/>
            <person name="Arakawa K."/>
        </authorList>
    </citation>
    <scope>NUCLEOTIDE SEQUENCE [LARGE SCALE GENOMIC DNA]</scope>
</reference>
<sequence>MYGERQRGEGYKDQTLSRIIRAGSGARRGGGAPGACAAALPVSRIAGVAARGGRGRRGSALSRIIRVGSTPCRPVIKPSLSLAPDIALQIFAALMTARYKKYHTSRIILGLTIAGKRECVRTCVRVNTKLDHPGEMSPVSLEDKAKPLLSLSFGV</sequence>
<gene>
    <name evidence="1" type="ORF">EVAR_93048_1</name>
</gene>
<dbReference type="AlphaFoldDB" id="A0A4C1TG02"/>
<keyword evidence="2" id="KW-1185">Reference proteome</keyword>